<keyword evidence="2" id="KW-1185">Reference proteome</keyword>
<proteinExistence type="predicted"/>
<evidence type="ECO:0000313" key="2">
    <source>
        <dbReference type="Proteomes" id="UP000218272"/>
    </source>
</evidence>
<dbReference type="AlphaFoldDB" id="A0A1E1F5F8"/>
<name>A0A1E1F5F8_9SPHN</name>
<dbReference type="KEGG" id="sclo:SCLO_1027160"/>
<accession>A0A1E1F5F8</accession>
<reference evidence="1 2" key="1">
    <citation type="submission" date="2016-10" db="EMBL/GenBank/DDBJ databases">
        <title>Complete Genome Sequence of the Nonylphenol-Degrading Bacterium Sphingobium cloacae JCM 10874T.</title>
        <authorList>
            <person name="Ootsuka M."/>
            <person name="Nishizawa T."/>
            <person name="Ohta H."/>
        </authorList>
    </citation>
    <scope>NUCLEOTIDE SEQUENCE [LARGE SCALE GENOMIC DNA]</scope>
    <source>
        <strain evidence="1 2">JCM 10874</strain>
    </source>
</reference>
<protein>
    <submittedName>
        <fullName evidence="1">Uncharacterized protein</fullName>
    </submittedName>
</protein>
<dbReference type="RefSeq" id="WP_123905529.1">
    <property type="nucleotide sequence ID" value="NZ_AP017655.1"/>
</dbReference>
<dbReference type="Proteomes" id="UP000218272">
    <property type="component" value="Chromosome SCLO_1"/>
</dbReference>
<evidence type="ECO:0000313" key="1">
    <source>
        <dbReference type="EMBL" id="BAV65756.1"/>
    </source>
</evidence>
<organism evidence="1 2">
    <name type="scientific">Sphingobium cloacae</name>
    <dbReference type="NCBI Taxonomy" id="120107"/>
    <lineage>
        <taxon>Bacteria</taxon>
        <taxon>Pseudomonadati</taxon>
        <taxon>Pseudomonadota</taxon>
        <taxon>Alphaproteobacteria</taxon>
        <taxon>Sphingomonadales</taxon>
        <taxon>Sphingomonadaceae</taxon>
        <taxon>Sphingobium</taxon>
    </lineage>
</organism>
<dbReference type="EMBL" id="AP017655">
    <property type="protein sequence ID" value="BAV65756.1"/>
    <property type="molecule type" value="Genomic_DNA"/>
</dbReference>
<gene>
    <name evidence="1" type="ORF">SCLO_1027160</name>
</gene>
<sequence>MDEITRTMLMGAAGATAVGFISSSWGDTNSTAATSVVAPRPANMQPGDQLVAYLLLNGSSGSYTPPAGWFSYSGNNATPYPFNFWKTATASEPATYTFSFSTARTIGVIILCFRNAGYINGTAFATGVNVNSLTTGSLPMSDPGYLIGFAGSIRRVTTHSPPAGMELIASGAPNTNENLGPSLSIFCEKRGAGASGARTFLSSETATQAASLLYLKALS</sequence>